<proteinExistence type="predicted"/>
<keyword evidence="3" id="KW-0732">Signal</keyword>
<feature type="signal peptide" evidence="3">
    <location>
        <begin position="1"/>
        <end position="18"/>
    </location>
</feature>
<feature type="coiled-coil region" evidence="1">
    <location>
        <begin position="227"/>
        <end position="254"/>
    </location>
</feature>
<accession>A0AAD7ED57</accession>
<feature type="chain" id="PRO_5042144478" evidence="3">
    <location>
        <begin position="19"/>
        <end position="458"/>
    </location>
</feature>
<keyword evidence="1" id="KW-0175">Coiled coil</keyword>
<evidence type="ECO:0000256" key="1">
    <source>
        <dbReference type="SAM" id="Coils"/>
    </source>
</evidence>
<keyword evidence="2" id="KW-0472">Membrane</keyword>
<gene>
    <name evidence="4" type="ORF">DFH08DRAFT_897430</name>
</gene>
<comment type="caution">
    <text evidence="4">The sequence shown here is derived from an EMBL/GenBank/DDBJ whole genome shotgun (WGS) entry which is preliminary data.</text>
</comment>
<dbReference type="Proteomes" id="UP001218218">
    <property type="component" value="Unassembled WGS sequence"/>
</dbReference>
<keyword evidence="2" id="KW-1133">Transmembrane helix</keyword>
<protein>
    <submittedName>
        <fullName evidence="4">Uncharacterized protein</fullName>
    </submittedName>
</protein>
<dbReference type="EMBL" id="JARIHO010000074">
    <property type="protein sequence ID" value="KAJ7311689.1"/>
    <property type="molecule type" value="Genomic_DNA"/>
</dbReference>
<evidence type="ECO:0000313" key="5">
    <source>
        <dbReference type="Proteomes" id="UP001218218"/>
    </source>
</evidence>
<feature type="transmembrane region" description="Helical" evidence="2">
    <location>
        <begin position="282"/>
        <end position="301"/>
    </location>
</feature>
<evidence type="ECO:0000256" key="3">
    <source>
        <dbReference type="SAM" id="SignalP"/>
    </source>
</evidence>
<keyword evidence="2" id="KW-0812">Transmembrane</keyword>
<dbReference type="Gene3D" id="1.20.1170.10">
    <property type="match status" value="1"/>
</dbReference>
<dbReference type="SUPFAM" id="SSF58100">
    <property type="entry name" value="Bacterial hemolysins"/>
    <property type="match status" value="1"/>
</dbReference>
<keyword evidence="5" id="KW-1185">Reference proteome</keyword>
<sequence length="458" mass="48167">MRLSILPFVLSVLTAVSASSLSSYPFAARRDLVDLLARQDQVPIPQNLTNAQLEAAYQAQCGATTTAIGQATIQADIANATANSLAISATFQDILNKLTLIDSENLNGGKQFAPTWKTIAQNWTNILWASRTTASNTAAYCSEFTTVIMPFVANLTGPIPISLSAEVLAEYKGARILPYRGSTLANGLQMADSLGSAAQATADAFTGLNNSIGAFTATFQNFALAQQSADQQSIDQLNSEIKSLQAKIAAYNVQITALAIALGATALGTAAGVALFPAFAPFIILFGLAAITGEATAFGVIQHERSDAQSQLNADQSQLAQFQRQLDQITAANSTLHSISLAAQTMGQQLGGFTAIWNAVKSDCDEVSQYLTTASTFDTGPIKIPQIFWATTNKVDCVYEALTTGLQDYAIGITNSGLPPPSSRRALGGPANFADTLHADVQALVASARAKAHKAHIN</sequence>
<organism evidence="4 5">
    <name type="scientific">Mycena albidolilacea</name>
    <dbReference type="NCBI Taxonomy" id="1033008"/>
    <lineage>
        <taxon>Eukaryota</taxon>
        <taxon>Fungi</taxon>
        <taxon>Dikarya</taxon>
        <taxon>Basidiomycota</taxon>
        <taxon>Agaricomycotina</taxon>
        <taxon>Agaricomycetes</taxon>
        <taxon>Agaricomycetidae</taxon>
        <taxon>Agaricales</taxon>
        <taxon>Marasmiineae</taxon>
        <taxon>Mycenaceae</taxon>
        <taxon>Mycena</taxon>
    </lineage>
</organism>
<feature type="transmembrane region" description="Helical" evidence="2">
    <location>
        <begin position="255"/>
        <end position="275"/>
    </location>
</feature>
<evidence type="ECO:0000313" key="4">
    <source>
        <dbReference type="EMBL" id="KAJ7311689.1"/>
    </source>
</evidence>
<dbReference type="AlphaFoldDB" id="A0AAD7ED57"/>
<name>A0AAD7ED57_9AGAR</name>
<reference evidence="4" key="1">
    <citation type="submission" date="2023-03" db="EMBL/GenBank/DDBJ databases">
        <title>Massive genome expansion in bonnet fungi (Mycena s.s.) driven by repeated elements and novel gene families across ecological guilds.</title>
        <authorList>
            <consortium name="Lawrence Berkeley National Laboratory"/>
            <person name="Harder C.B."/>
            <person name="Miyauchi S."/>
            <person name="Viragh M."/>
            <person name="Kuo A."/>
            <person name="Thoen E."/>
            <person name="Andreopoulos B."/>
            <person name="Lu D."/>
            <person name="Skrede I."/>
            <person name="Drula E."/>
            <person name="Henrissat B."/>
            <person name="Morin E."/>
            <person name="Kohler A."/>
            <person name="Barry K."/>
            <person name="LaButti K."/>
            <person name="Morin E."/>
            <person name="Salamov A."/>
            <person name="Lipzen A."/>
            <person name="Mereny Z."/>
            <person name="Hegedus B."/>
            <person name="Baldrian P."/>
            <person name="Stursova M."/>
            <person name="Weitz H."/>
            <person name="Taylor A."/>
            <person name="Grigoriev I.V."/>
            <person name="Nagy L.G."/>
            <person name="Martin F."/>
            <person name="Kauserud H."/>
        </authorList>
    </citation>
    <scope>NUCLEOTIDE SEQUENCE</scope>
    <source>
        <strain evidence="4">CBHHK002</strain>
    </source>
</reference>
<evidence type="ECO:0000256" key="2">
    <source>
        <dbReference type="SAM" id="Phobius"/>
    </source>
</evidence>
<feature type="coiled-coil region" evidence="1">
    <location>
        <begin position="305"/>
        <end position="332"/>
    </location>
</feature>